<proteinExistence type="predicted"/>
<evidence type="ECO:0000313" key="1">
    <source>
        <dbReference type="EMBL" id="MBO1919765.1"/>
    </source>
</evidence>
<protein>
    <submittedName>
        <fullName evidence="1">Uncharacterized protein</fullName>
    </submittedName>
</protein>
<dbReference type="AlphaFoldDB" id="A0A939NBU2"/>
<name>A0A939NBU2_STAXY</name>
<accession>A0A939NBU2</accession>
<sequence>MFKYNYRQYKKRSNGLANIGFDVIWIIGKLKYNQRTKILFLNKCERTYINLKKRQLFSWHSDTSILYRYKIIQFIGGNRYIAIRNNFVQTIYILFY</sequence>
<organism evidence="1">
    <name type="scientific">Staphylococcus xylosus</name>
    <dbReference type="NCBI Taxonomy" id="1288"/>
    <lineage>
        <taxon>Bacteria</taxon>
        <taxon>Bacillati</taxon>
        <taxon>Bacillota</taxon>
        <taxon>Bacilli</taxon>
        <taxon>Bacillales</taxon>
        <taxon>Staphylococcaceae</taxon>
        <taxon>Staphylococcus</taxon>
    </lineage>
</organism>
<comment type="caution">
    <text evidence="1">The sequence shown here is derived from an EMBL/GenBank/DDBJ whole genome shotgun (WGS) entry which is preliminary data.</text>
</comment>
<dbReference type="EMBL" id="JAGETT010000008">
    <property type="protein sequence ID" value="MBO1919765.1"/>
    <property type="molecule type" value="Genomic_DNA"/>
</dbReference>
<reference evidence="1" key="1">
    <citation type="submission" date="2021-03" db="EMBL/GenBank/DDBJ databases">
        <title>Molecular epidemiology and mechanisms of colistin and carbapenem resistance in Enterobacteriaceae from clinical isolates, the environment and porcine samples in Pretoria, South Africa.</title>
        <authorList>
            <person name="Bogoshi D."/>
            <person name="Mbelle N.M."/>
            <person name="Naidoo V."/>
            <person name="Osei Sekyere J."/>
        </authorList>
    </citation>
    <scope>NUCLEOTIDE SEQUENCE</scope>
    <source>
        <strain evidence="1">ESB009</strain>
    </source>
</reference>
<gene>
    <name evidence="1" type="ORF">J4710_02140</name>
</gene>